<dbReference type="Proteomes" id="UP000267606">
    <property type="component" value="Unassembled WGS sequence"/>
</dbReference>
<dbReference type="EC" id="2.1.1.33" evidence="2"/>
<dbReference type="Gene3D" id="3.40.50.150">
    <property type="entry name" value="Vaccinia Virus protein VP39"/>
    <property type="match status" value="1"/>
</dbReference>
<evidence type="ECO:0000256" key="1">
    <source>
        <dbReference type="ARBA" id="ARBA00000142"/>
    </source>
</evidence>
<keyword evidence="4" id="KW-0808">Transferase</keyword>
<evidence type="ECO:0000313" key="8">
    <source>
        <dbReference type="Proteomes" id="UP000267606"/>
    </source>
</evidence>
<dbReference type="Pfam" id="PF02390">
    <property type="entry name" value="Methyltransf_4"/>
    <property type="match status" value="1"/>
</dbReference>
<gene>
    <name evidence="7" type="ORF">OFLC_LOCUS5520</name>
</gene>
<evidence type="ECO:0000256" key="3">
    <source>
        <dbReference type="ARBA" id="ARBA00022603"/>
    </source>
</evidence>
<keyword evidence="5" id="KW-0949">S-adenosyl-L-methionine</keyword>
<evidence type="ECO:0000256" key="6">
    <source>
        <dbReference type="ARBA" id="ARBA00022694"/>
    </source>
</evidence>
<dbReference type="InterPro" id="IPR003358">
    <property type="entry name" value="tRNA_(Gua-N-7)_MeTrfase_Trmb"/>
</dbReference>
<comment type="catalytic activity">
    <reaction evidence="1">
        <text>guanosine(46) in tRNA + S-adenosyl-L-methionine = N(7)-methylguanosine(46) in tRNA + S-adenosyl-L-homocysteine</text>
        <dbReference type="Rhea" id="RHEA:42708"/>
        <dbReference type="Rhea" id="RHEA-COMP:10188"/>
        <dbReference type="Rhea" id="RHEA-COMP:10189"/>
        <dbReference type="ChEBI" id="CHEBI:57856"/>
        <dbReference type="ChEBI" id="CHEBI:59789"/>
        <dbReference type="ChEBI" id="CHEBI:74269"/>
        <dbReference type="ChEBI" id="CHEBI:74480"/>
        <dbReference type="EC" id="2.1.1.33"/>
    </reaction>
</comment>
<evidence type="ECO:0000256" key="4">
    <source>
        <dbReference type="ARBA" id="ARBA00022679"/>
    </source>
</evidence>
<evidence type="ECO:0000256" key="5">
    <source>
        <dbReference type="ARBA" id="ARBA00022691"/>
    </source>
</evidence>
<sequence>MGLIYTITDVEELHIWMIKHLSAHPLFERLTDFAMKADSIVEMLYDSTEEGQKVTRNEGSKWPAVFRRLPDPDLSL</sequence>
<evidence type="ECO:0000313" key="9">
    <source>
        <dbReference type="WBParaSite" id="OFLC_0000552201-mRNA-1"/>
    </source>
</evidence>
<reference evidence="7 8" key="2">
    <citation type="submission" date="2018-11" db="EMBL/GenBank/DDBJ databases">
        <authorList>
            <consortium name="Pathogen Informatics"/>
        </authorList>
    </citation>
    <scope>NUCLEOTIDE SEQUENCE [LARGE SCALE GENOMIC DNA]</scope>
</reference>
<dbReference type="PANTHER" id="PTHR23417:SF16">
    <property type="entry name" value="TRNA (GUANINE-N(7)-)-METHYLTRANSFERASE"/>
    <property type="match status" value="1"/>
</dbReference>
<keyword evidence="6" id="KW-0819">tRNA processing</keyword>
<dbReference type="WBParaSite" id="OFLC_0000552201-mRNA-1">
    <property type="protein sequence ID" value="OFLC_0000552201-mRNA-1"/>
    <property type="gene ID" value="OFLC_0000552201"/>
</dbReference>
<evidence type="ECO:0000313" key="7">
    <source>
        <dbReference type="EMBL" id="VDO43440.1"/>
    </source>
</evidence>
<evidence type="ECO:0000256" key="2">
    <source>
        <dbReference type="ARBA" id="ARBA00011977"/>
    </source>
</evidence>
<keyword evidence="3" id="KW-0489">Methyltransferase</keyword>
<dbReference type="GO" id="GO:0008176">
    <property type="term" value="F:tRNA (guanine(46)-N7)-methyltransferase activity"/>
    <property type="evidence" value="ECO:0007669"/>
    <property type="project" value="UniProtKB-EC"/>
</dbReference>
<dbReference type="AlphaFoldDB" id="A0A183HDG1"/>
<dbReference type="InterPro" id="IPR029063">
    <property type="entry name" value="SAM-dependent_MTases_sf"/>
</dbReference>
<dbReference type="PROSITE" id="PS51625">
    <property type="entry name" value="SAM_MT_TRMB"/>
    <property type="match status" value="1"/>
</dbReference>
<protein>
    <recommendedName>
        <fullName evidence="2">tRNA (guanine(46)-N(7))-methyltransferase</fullName>
        <ecNumber evidence="2">2.1.1.33</ecNumber>
    </recommendedName>
</protein>
<name>A0A183HDG1_9BILA</name>
<proteinExistence type="predicted"/>
<dbReference type="GO" id="GO:0043527">
    <property type="term" value="C:tRNA methyltransferase complex"/>
    <property type="evidence" value="ECO:0007669"/>
    <property type="project" value="TreeGrafter"/>
</dbReference>
<organism evidence="9">
    <name type="scientific">Onchocerca flexuosa</name>
    <dbReference type="NCBI Taxonomy" id="387005"/>
    <lineage>
        <taxon>Eukaryota</taxon>
        <taxon>Metazoa</taxon>
        <taxon>Ecdysozoa</taxon>
        <taxon>Nematoda</taxon>
        <taxon>Chromadorea</taxon>
        <taxon>Rhabditida</taxon>
        <taxon>Spirurina</taxon>
        <taxon>Spiruromorpha</taxon>
        <taxon>Filarioidea</taxon>
        <taxon>Onchocercidae</taxon>
        <taxon>Onchocerca</taxon>
    </lineage>
</organism>
<dbReference type="EMBL" id="UZAJ01004790">
    <property type="protein sequence ID" value="VDO43440.1"/>
    <property type="molecule type" value="Genomic_DNA"/>
</dbReference>
<keyword evidence="8" id="KW-1185">Reference proteome</keyword>
<reference evidence="9" key="1">
    <citation type="submission" date="2016-06" db="UniProtKB">
        <authorList>
            <consortium name="WormBaseParasite"/>
        </authorList>
    </citation>
    <scope>IDENTIFICATION</scope>
</reference>
<dbReference type="PANTHER" id="PTHR23417">
    <property type="entry name" value="3-DEOXY-D-MANNO-OCTULOSONIC-ACID TRANSFERASE/TRNA GUANINE-N 7 - -METHYLTRANSFERASE"/>
    <property type="match status" value="1"/>
</dbReference>
<accession>A0A183HDG1</accession>
<dbReference type="STRING" id="387005.A0A183HDG1"/>